<dbReference type="InterPro" id="IPR018640">
    <property type="entry name" value="DUF2063"/>
</dbReference>
<organism evidence="3">
    <name type="scientific">freshwater sediment metagenome</name>
    <dbReference type="NCBI Taxonomy" id="556182"/>
    <lineage>
        <taxon>unclassified sequences</taxon>
        <taxon>metagenomes</taxon>
        <taxon>ecological metagenomes</taxon>
    </lineage>
</organism>
<evidence type="ECO:0000259" key="2">
    <source>
        <dbReference type="Pfam" id="PF09836"/>
    </source>
</evidence>
<protein>
    <recommendedName>
        <fullName evidence="2">Putative DNA-binding domain-containing protein</fullName>
    </recommendedName>
</protein>
<evidence type="ECO:0000256" key="1">
    <source>
        <dbReference type="SAM" id="MobiDB-lite"/>
    </source>
</evidence>
<gene>
    <name evidence="3" type="ORF">AMST5_00420</name>
</gene>
<dbReference type="InterPro" id="IPR044922">
    <property type="entry name" value="DUF2063_N_sf"/>
</dbReference>
<name>A0AA48LXS6_9ZZZZ</name>
<proteinExistence type="predicted"/>
<feature type="region of interest" description="Disordered" evidence="1">
    <location>
        <begin position="177"/>
        <end position="196"/>
    </location>
</feature>
<reference evidence="3" key="1">
    <citation type="submission" date="2023-07" db="EMBL/GenBank/DDBJ databases">
        <authorList>
            <person name="Pelsma A.J. K."/>
        </authorList>
    </citation>
    <scope>NUCLEOTIDE SEQUENCE</scope>
</reference>
<dbReference type="Pfam" id="PF09836">
    <property type="entry name" value="DUF2063"/>
    <property type="match status" value="1"/>
</dbReference>
<dbReference type="AlphaFoldDB" id="A0AA48LXS6"/>
<evidence type="ECO:0000313" key="3">
    <source>
        <dbReference type="EMBL" id="CAJ0851452.1"/>
    </source>
</evidence>
<sequence>MNLAEFQALFQSRLLAGAGEGDAPVLDALRESQRGAGRDELLYVYQSGYRIRLESFFHEDHSGLRALLGDETFDELIREFIDAHPPRDRNARWYTTGLPDYMAASPRWRDDRQALSMALFERAMVDAFDATDAEAQTVQALAAFSPEESPRLAFAFHPSLHLLELSAGTLAAYLASDAEEGESDETAPAPVEAPDPDATETVAVWRCNEETVFRELEADEYLALNEARAGHAFGDICQMAAFQQAGEIEPERLAQFLASWFEDGMITGVSLKG</sequence>
<dbReference type="EMBL" id="OY288114">
    <property type="protein sequence ID" value="CAJ0851452.1"/>
    <property type="molecule type" value="Genomic_DNA"/>
</dbReference>
<feature type="domain" description="Putative DNA-binding" evidence="2">
    <location>
        <begin position="7"/>
        <end position="102"/>
    </location>
</feature>
<dbReference type="Gene3D" id="1.10.150.690">
    <property type="entry name" value="DUF2063"/>
    <property type="match status" value="1"/>
</dbReference>
<accession>A0AA48LXS6</accession>